<dbReference type="RefSeq" id="WP_027828833.1">
    <property type="nucleotide sequence ID" value="NZ_AUEH01000030.1"/>
</dbReference>
<dbReference type="GO" id="GO:0008408">
    <property type="term" value="F:3'-5' exonuclease activity"/>
    <property type="evidence" value="ECO:0007669"/>
    <property type="project" value="InterPro"/>
</dbReference>
<dbReference type="GO" id="GO:0003887">
    <property type="term" value="F:DNA-directed DNA polymerase activity"/>
    <property type="evidence" value="ECO:0007669"/>
    <property type="project" value="InterPro"/>
</dbReference>
<dbReference type="PANTHER" id="PTHR11669">
    <property type="entry name" value="REPLICATION FACTOR C / DNA POLYMERASE III GAMMA-TAU SUBUNIT"/>
    <property type="match status" value="1"/>
</dbReference>
<dbReference type="Pfam" id="PF13177">
    <property type="entry name" value="DNA_pol3_delta2"/>
    <property type="match status" value="1"/>
</dbReference>
<dbReference type="NCBIfam" id="TIGR00678">
    <property type="entry name" value="holB"/>
    <property type="match status" value="1"/>
</dbReference>
<name>A0A0R1XIJ6_9LACO</name>
<proteinExistence type="predicted"/>
<dbReference type="EMBL" id="AZFW01000052">
    <property type="protein sequence ID" value="KRM27254.1"/>
    <property type="molecule type" value="Genomic_DNA"/>
</dbReference>
<gene>
    <name evidence="1" type="ORF">FC91_GL002691</name>
</gene>
<comment type="caution">
    <text evidence="1">The sequence shown here is derived from an EMBL/GenBank/DDBJ whole genome shotgun (WGS) entry which is preliminary data.</text>
</comment>
<dbReference type="PANTHER" id="PTHR11669:SF8">
    <property type="entry name" value="DNA POLYMERASE III SUBUNIT DELTA"/>
    <property type="match status" value="1"/>
</dbReference>
<dbReference type="GO" id="GO:0006261">
    <property type="term" value="P:DNA-templated DNA replication"/>
    <property type="evidence" value="ECO:0007669"/>
    <property type="project" value="TreeGrafter"/>
</dbReference>
<protein>
    <submittedName>
        <fullName evidence="1">DNA polymerase III subunit delta</fullName>
    </submittedName>
</protein>
<dbReference type="PATRIC" id="fig|1122147.4.peg.2774"/>
<organism evidence="1 2">
    <name type="scientific">Schleiferilactobacillus harbinensis DSM 16991</name>
    <dbReference type="NCBI Taxonomy" id="1122147"/>
    <lineage>
        <taxon>Bacteria</taxon>
        <taxon>Bacillati</taxon>
        <taxon>Bacillota</taxon>
        <taxon>Bacilli</taxon>
        <taxon>Lactobacillales</taxon>
        <taxon>Lactobacillaceae</taxon>
        <taxon>Schleiferilactobacillus</taxon>
    </lineage>
</organism>
<dbReference type="InterPro" id="IPR027417">
    <property type="entry name" value="P-loop_NTPase"/>
</dbReference>
<dbReference type="Proteomes" id="UP000050949">
    <property type="component" value="Unassembled WGS sequence"/>
</dbReference>
<dbReference type="Gene3D" id="3.40.50.300">
    <property type="entry name" value="P-loop containing nucleotide triphosphate hydrolases"/>
    <property type="match status" value="1"/>
</dbReference>
<sequence>MPADTQWAVTRLQPTLVQHFNTLIKDDKLAHAYLFSGTQESGTTALAQWVALRLFCSNIQNDQPCGQCPHCRQVLSGNHPDFLKIVPTGATIKVDDIRYLRQEMTRTGLEQSRRIFEIDQADLLTPGAANSLLKFIEEPPGPVLIILVSEQKQRLLPTILSRVQVIDFPPVSAAQVADKLTEEGLSPELAPLFSALGTSVTTARELATDKNLTPLIETAWQWLTAVGRGDWQAFILVQTRIMPLVKDRPTQNLFLDILITALQDILMAQYAPALPGHFPQQRTQCTAVAQALPPAVMTAAVSDALAAQRRLQGNVGFQGLLERLTAQILSSLT</sequence>
<dbReference type="AlphaFoldDB" id="A0A0R1XIJ6"/>
<dbReference type="InterPro" id="IPR004622">
    <property type="entry name" value="DNA_pol_HolB"/>
</dbReference>
<evidence type="ECO:0000313" key="1">
    <source>
        <dbReference type="EMBL" id="KRM27254.1"/>
    </source>
</evidence>
<dbReference type="OrthoDB" id="9810148at2"/>
<dbReference type="eggNOG" id="COG0470">
    <property type="taxonomic scope" value="Bacteria"/>
</dbReference>
<dbReference type="InterPro" id="IPR050238">
    <property type="entry name" value="DNA_Rep/Repair_Clamp_Loader"/>
</dbReference>
<evidence type="ECO:0000313" key="2">
    <source>
        <dbReference type="Proteomes" id="UP000050949"/>
    </source>
</evidence>
<dbReference type="SUPFAM" id="SSF52540">
    <property type="entry name" value="P-loop containing nucleoside triphosphate hydrolases"/>
    <property type="match status" value="1"/>
</dbReference>
<reference evidence="1 2" key="1">
    <citation type="journal article" date="2015" name="Genome Announc.">
        <title>Expanding the biotechnology potential of lactobacilli through comparative genomics of 213 strains and associated genera.</title>
        <authorList>
            <person name="Sun Z."/>
            <person name="Harris H.M."/>
            <person name="McCann A."/>
            <person name="Guo C."/>
            <person name="Argimon S."/>
            <person name="Zhang W."/>
            <person name="Yang X."/>
            <person name="Jeffery I.B."/>
            <person name="Cooney J.C."/>
            <person name="Kagawa T.F."/>
            <person name="Liu W."/>
            <person name="Song Y."/>
            <person name="Salvetti E."/>
            <person name="Wrobel A."/>
            <person name="Rasinkangas P."/>
            <person name="Parkhill J."/>
            <person name="Rea M.C."/>
            <person name="O'Sullivan O."/>
            <person name="Ritari J."/>
            <person name="Douillard F.P."/>
            <person name="Paul Ross R."/>
            <person name="Yang R."/>
            <person name="Briner A.E."/>
            <person name="Felis G.E."/>
            <person name="de Vos W.M."/>
            <person name="Barrangou R."/>
            <person name="Klaenhammer T.R."/>
            <person name="Caufield P.W."/>
            <person name="Cui Y."/>
            <person name="Zhang H."/>
            <person name="O'Toole P.W."/>
        </authorList>
    </citation>
    <scope>NUCLEOTIDE SEQUENCE [LARGE SCALE GENOMIC DNA]</scope>
    <source>
        <strain evidence="1 2">DSM 16991</strain>
    </source>
</reference>
<accession>A0A0R1XIJ6</accession>